<protein>
    <recommendedName>
        <fullName evidence="2">DUF6594 domain-containing protein</fullName>
    </recommendedName>
</protein>
<reference evidence="3" key="1">
    <citation type="journal article" date="2021" name="Nat. Commun.">
        <title>Genetic determinants of endophytism in the Arabidopsis root mycobiome.</title>
        <authorList>
            <person name="Mesny F."/>
            <person name="Miyauchi S."/>
            <person name="Thiergart T."/>
            <person name="Pickel B."/>
            <person name="Atanasova L."/>
            <person name="Karlsson M."/>
            <person name="Huettel B."/>
            <person name="Barry K.W."/>
            <person name="Haridas S."/>
            <person name="Chen C."/>
            <person name="Bauer D."/>
            <person name="Andreopoulos W."/>
            <person name="Pangilinan J."/>
            <person name="LaButti K."/>
            <person name="Riley R."/>
            <person name="Lipzen A."/>
            <person name="Clum A."/>
            <person name="Drula E."/>
            <person name="Henrissat B."/>
            <person name="Kohler A."/>
            <person name="Grigoriev I.V."/>
            <person name="Martin F.M."/>
            <person name="Hacquard S."/>
        </authorList>
    </citation>
    <scope>NUCLEOTIDE SEQUENCE</scope>
    <source>
        <strain evidence="3">MPI-SDFR-AT-0120</strain>
    </source>
</reference>
<gene>
    <name evidence="3" type="ORF">FB567DRAFT_603571</name>
</gene>
<dbReference type="PANTHER" id="PTHR34502:SF4">
    <property type="entry name" value="DUF6594 DOMAIN-CONTAINING PROTEIN"/>
    <property type="match status" value="1"/>
</dbReference>
<feature type="transmembrane region" description="Helical" evidence="1">
    <location>
        <begin position="266"/>
        <end position="283"/>
    </location>
</feature>
<sequence length="307" mass="34835">MSIELGHIRDGYPTLASWIARDPDNETLVFRRFSRLSARNVLHLQAQLVALEYDIDQLDEDARRSPDMETRQASRRWETLMEHAGDAARPEISRVQKLDELNSLLKNYYEAVTLQSQIAAMRRPENRPLNAFRNFLEGRITSGKSAKALPLISGRAKAFLDDENDLMTLAKPIEEDYLSRFLQDHWLFRKRKTDDPYDRTTIHKNLHVVRTVAALDMVLAAILLIGAIVNLYLVPSPKAKLGLIAMYTMLFASSVALCTNARRAEVFAATAAYAAVLVVYRLLRVISPITHRTSSSIRRRATTVANE</sequence>
<comment type="caution">
    <text evidence="3">The sequence shown here is derived from an EMBL/GenBank/DDBJ whole genome shotgun (WGS) entry which is preliminary data.</text>
</comment>
<feature type="transmembrane region" description="Helical" evidence="1">
    <location>
        <begin position="239"/>
        <end position="259"/>
    </location>
</feature>
<keyword evidence="1" id="KW-1133">Transmembrane helix</keyword>
<evidence type="ECO:0000259" key="2">
    <source>
        <dbReference type="Pfam" id="PF20237"/>
    </source>
</evidence>
<dbReference type="EMBL" id="JAGMVJ010000011">
    <property type="protein sequence ID" value="KAH7086523.1"/>
    <property type="molecule type" value="Genomic_DNA"/>
</dbReference>
<dbReference type="Pfam" id="PF20237">
    <property type="entry name" value="DUF6594"/>
    <property type="match status" value="1"/>
</dbReference>
<evidence type="ECO:0000256" key="1">
    <source>
        <dbReference type="SAM" id="Phobius"/>
    </source>
</evidence>
<evidence type="ECO:0000313" key="3">
    <source>
        <dbReference type="EMBL" id="KAH7086523.1"/>
    </source>
</evidence>
<dbReference type="InterPro" id="IPR046529">
    <property type="entry name" value="DUF6594"/>
</dbReference>
<evidence type="ECO:0000313" key="4">
    <source>
        <dbReference type="Proteomes" id="UP000813461"/>
    </source>
</evidence>
<keyword evidence="4" id="KW-1185">Reference proteome</keyword>
<keyword evidence="1" id="KW-0812">Transmembrane</keyword>
<accession>A0A8K0R6P3</accession>
<proteinExistence type="predicted"/>
<organism evidence="3 4">
    <name type="scientific">Paraphoma chrysanthemicola</name>
    <dbReference type="NCBI Taxonomy" id="798071"/>
    <lineage>
        <taxon>Eukaryota</taxon>
        <taxon>Fungi</taxon>
        <taxon>Dikarya</taxon>
        <taxon>Ascomycota</taxon>
        <taxon>Pezizomycotina</taxon>
        <taxon>Dothideomycetes</taxon>
        <taxon>Pleosporomycetidae</taxon>
        <taxon>Pleosporales</taxon>
        <taxon>Pleosporineae</taxon>
        <taxon>Phaeosphaeriaceae</taxon>
        <taxon>Paraphoma</taxon>
    </lineage>
</organism>
<feature type="transmembrane region" description="Helical" evidence="1">
    <location>
        <begin position="212"/>
        <end position="233"/>
    </location>
</feature>
<dbReference type="AlphaFoldDB" id="A0A8K0R6P3"/>
<dbReference type="PANTHER" id="PTHR34502">
    <property type="entry name" value="DUF6594 DOMAIN-CONTAINING PROTEIN-RELATED"/>
    <property type="match status" value="1"/>
</dbReference>
<name>A0A8K0R6P3_9PLEO</name>
<dbReference type="OrthoDB" id="3533814at2759"/>
<feature type="domain" description="DUF6594" evidence="2">
    <location>
        <begin position="12"/>
        <end position="278"/>
    </location>
</feature>
<dbReference type="Proteomes" id="UP000813461">
    <property type="component" value="Unassembled WGS sequence"/>
</dbReference>
<keyword evidence="1" id="KW-0472">Membrane</keyword>